<dbReference type="EMBL" id="JAPFFJ010000006">
    <property type="protein sequence ID" value="KAJ6424293.1"/>
    <property type="molecule type" value="Genomic_DNA"/>
</dbReference>
<protein>
    <submittedName>
        <fullName evidence="1">Uncharacterized protein</fullName>
    </submittedName>
</protein>
<reference evidence="1 2" key="1">
    <citation type="journal article" date="2023" name="Int. J. Mol. Sci.">
        <title>De Novo Assembly and Annotation of 11 Diverse Shrub Willow (Salix) Genomes Reveals Novel Gene Organization in Sex-Linked Regions.</title>
        <authorList>
            <person name="Hyden B."/>
            <person name="Feng K."/>
            <person name="Yates T.B."/>
            <person name="Jawdy S."/>
            <person name="Cereghino C."/>
            <person name="Smart L.B."/>
            <person name="Muchero W."/>
        </authorList>
    </citation>
    <scope>NUCLEOTIDE SEQUENCE [LARGE SCALE GENOMIC DNA]</scope>
    <source>
        <tissue evidence="1">Shoot tip</tissue>
    </source>
</reference>
<dbReference type="Proteomes" id="UP001162972">
    <property type="component" value="Chromosome 16"/>
</dbReference>
<gene>
    <name evidence="1" type="ORF">OIU84_025141</name>
</gene>
<evidence type="ECO:0000313" key="2">
    <source>
        <dbReference type="Proteomes" id="UP001162972"/>
    </source>
</evidence>
<keyword evidence="2" id="KW-1185">Reference proteome</keyword>
<name>A0AAD6KJC6_9ROSI</name>
<comment type="caution">
    <text evidence="1">The sequence shown here is derived from an EMBL/GenBank/DDBJ whole genome shotgun (WGS) entry which is preliminary data.</text>
</comment>
<sequence length="76" mass="8616">MRQLLSLTQRVQKTQHLKHLPAALLVHQRLHCILGGSTFWTWSLAANQLNQRNLGIKVGLSAACLQEHKQLHLGIF</sequence>
<proteinExistence type="predicted"/>
<organism evidence="1 2">
    <name type="scientific">Salix udensis</name>
    <dbReference type="NCBI Taxonomy" id="889485"/>
    <lineage>
        <taxon>Eukaryota</taxon>
        <taxon>Viridiplantae</taxon>
        <taxon>Streptophyta</taxon>
        <taxon>Embryophyta</taxon>
        <taxon>Tracheophyta</taxon>
        <taxon>Spermatophyta</taxon>
        <taxon>Magnoliopsida</taxon>
        <taxon>eudicotyledons</taxon>
        <taxon>Gunneridae</taxon>
        <taxon>Pentapetalae</taxon>
        <taxon>rosids</taxon>
        <taxon>fabids</taxon>
        <taxon>Malpighiales</taxon>
        <taxon>Salicaceae</taxon>
        <taxon>Saliceae</taxon>
        <taxon>Salix</taxon>
    </lineage>
</organism>
<evidence type="ECO:0000313" key="1">
    <source>
        <dbReference type="EMBL" id="KAJ6424293.1"/>
    </source>
</evidence>
<accession>A0AAD6KJC6</accession>
<dbReference type="AlphaFoldDB" id="A0AAD6KJC6"/>